<feature type="domain" description="EAL" evidence="2">
    <location>
        <begin position="598"/>
        <end position="850"/>
    </location>
</feature>
<dbReference type="Pfam" id="PF00563">
    <property type="entry name" value="EAL"/>
    <property type="match status" value="1"/>
</dbReference>
<dbReference type="Pfam" id="PF07695">
    <property type="entry name" value="7TMR-DISM_7TM"/>
    <property type="match status" value="1"/>
</dbReference>
<dbReference type="Gene3D" id="3.20.20.450">
    <property type="entry name" value="EAL domain"/>
    <property type="match status" value="1"/>
</dbReference>
<dbReference type="Pfam" id="PF07696">
    <property type="entry name" value="7TMR-DISMED2"/>
    <property type="match status" value="1"/>
</dbReference>
<dbReference type="AlphaFoldDB" id="A0A3D8H1R2"/>
<dbReference type="InterPro" id="IPR035919">
    <property type="entry name" value="EAL_sf"/>
</dbReference>
<comment type="caution">
    <text evidence="4">The sequence shown here is derived from an EMBL/GenBank/DDBJ whole genome shotgun (WGS) entry which is preliminary data.</text>
</comment>
<protein>
    <submittedName>
        <fullName evidence="4">EAL domain-containing protein</fullName>
    </submittedName>
</protein>
<keyword evidence="1" id="KW-0472">Membrane</keyword>
<gene>
    <name evidence="4" type="ORF">DXI23_12790</name>
</gene>
<evidence type="ECO:0000256" key="1">
    <source>
        <dbReference type="SAM" id="Phobius"/>
    </source>
</evidence>
<keyword evidence="1" id="KW-1133">Transmembrane helix</keyword>
<dbReference type="InterPro" id="IPR011623">
    <property type="entry name" value="7TMR_DISM_rcpt_extracell_dom1"/>
</dbReference>
<dbReference type="PROSITE" id="PS50887">
    <property type="entry name" value="GGDEF"/>
    <property type="match status" value="1"/>
</dbReference>
<evidence type="ECO:0000313" key="4">
    <source>
        <dbReference type="EMBL" id="RDU40643.1"/>
    </source>
</evidence>
<keyword evidence="1" id="KW-0812">Transmembrane</keyword>
<dbReference type="PANTHER" id="PTHR33121:SF19">
    <property type="entry name" value="CYCLIC DI-GMP PHOSPHODIESTERASE PA2567"/>
    <property type="match status" value="1"/>
</dbReference>
<name>A0A3D8H1R2_9GAMM</name>
<evidence type="ECO:0000313" key="5">
    <source>
        <dbReference type="Proteomes" id="UP000256431"/>
    </source>
</evidence>
<dbReference type="InterPro" id="IPR043128">
    <property type="entry name" value="Rev_trsase/Diguanyl_cyclase"/>
</dbReference>
<keyword evidence="5" id="KW-1185">Reference proteome</keyword>
<dbReference type="Pfam" id="PF00990">
    <property type="entry name" value="GGDEF"/>
    <property type="match status" value="1"/>
</dbReference>
<feature type="transmembrane region" description="Helical" evidence="1">
    <location>
        <begin position="212"/>
        <end position="234"/>
    </location>
</feature>
<dbReference type="PANTHER" id="PTHR33121">
    <property type="entry name" value="CYCLIC DI-GMP PHOSPHODIESTERASE PDEF"/>
    <property type="match status" value="1"/>
</dbReference>
<feature type="transmembrane region" description="Helical" evidence="1">
    <location>
        <begin position="331"/>
        <end position="350"/>
    </location>
</feature>
<feature type="transmembrane region" description="Helical" evidence="1">
    <location>
        <begin position="278"/>
        <end position="296"/>
    </location>
</feature>
<dbReference type="PROSITE" id="PS50883">
    <property type="entry name" value="EAL"/>
    <property type="match status" value="1"/>
</dbReference>
<feature type="transmembrane region" description="Helical" evidence="1">
    <location>
        <begin position="185"/>
        <end position="205"/>
    </location>
</feature>
<dbReference type="RefSeq" id="WP_053113186.1">
    <property type="nucleotide sequence ID" value="NZ_PSSW01000005.1"/>
</dbReference>
<organism evidence="4 5">
    <name type="scientific">Marinobacter flavimaris</name>
    <dbReference type="NCBI Taxonomy" id="262076"/>
    <lineage>
        <taxon>Bacteria</taxon>
        <taxon>Pseudomonadati</taxon>
        <taxon>Pseudomonadota</taxon>
        <taxon>Gammaproteobacteria</taxon>
        <taxon>Pseudomonadales</taxon>
        <taxon>Marinobacteraceae</taxon>
        <taxon>Marinobacter</taxon>
    </lineage>
</organism>
<dbReference type="InterPro" id="IPR029787">
    <property type="entry name" value="Nucleotide_cyclase"/>
</dbReference>
<feature type="domain" description="GGDEF" evidence="3">
    <location>
        <begin position="445"/>
        <end position="590"/>
    </location>
</feature>
<dbReference type="InterPro" id="IPR001633">
    <property type="entry name" value="EAL_dom"/>
</dbReference>
<dbReference type="InterPro" id="IPR011622">
    <property type="entry name" value="7TMR_DISM_rcpt_extracell_dom2"/>
</dbReference>
<dbReference type="Gene3D" id="2.60.40.2380">
    <property type="match status" value="1"/>
</dbReference>
<dbReference type="Gene3D" id="3.30.70.270">
    <property type="match status" value="1"/>
</dbReference>
<dbReference type="SMART" id="SM00267">
    <property type="entry name" value="GGDEF"/>
    <property type="match status" value="1"/>
</dbReference>
<dbReference type="EMBL" id="QRDH01000005">
    <property type="protein sequence ID" value="RDU40643.1"/>
    <property type="molecule type" value="Genomic_DNA"/>
</dbReference>
<evidence type="ECO:0000259" key="3">
    <source>
        <dbReference type="PROSITE" id="PS50887"/>
    </source>
</evidence>
<reference evidence="4 5" key="1">
    <citation type="submission" date="2018-08" db="EMBL/GenBank/DDBJ databases">
        <title>Genome sequence of Marinobacter flavimaris KCTC 12185.</title>
        <authorList>
            <person name="Chun J."/>
            <person name="Kim B.-Y."/>
            <person name="Choi S.-B."/>
            <person name="Kwak M.-J."/>
        </authorList>
    </citation>
    <scope>NUCLEOTIDE SEQUENCE [LARGE SCALE GENOMIC DNA]</scope>
    <source>
        <strain evidence="4 5">KCTC 12185</strain>
    </source>
</reference>
<feature type="transmembrane region" description="Helical" evidence="1">
    <location>
        <begin position="362"/>
        <end position="386"/>
    </location>
</feature>
<dbReference type="GO" id="GO:0071111">
    <property type="term" value="F:cyclic-guanylate-specific phosphodiesterase activity"/>
    <property type="evidence" value="ECO:0007669"/>
    <property type="project" value="InterPro"/>
</dbReference>
<feature type="transmembrane region" description="Helical" evidence="1">
    <location>
        <begin position="246"/>
        <end position="266"/>
    </location>
</feature>
<dbReference type="SUPFAM" id="SSF55073">
    <property type="entry name" value="Nucleotide cyclase"/>
    <property type="match status" value="1"/>
</dbReference>
<proteinExistence type="predicted"/>
<sequence>MTIKRYDVASTLWLRLLITLLLLSGLSAPSFGAEDSYVPQIEYLRVAPDNKLTVSEALASDSWQTLEEKSPNFGYIRDTVWLRFPVSQPATINLLEVRYSQLDKVTFHLIENGRIARRVETGDHVPFEQRPILHRHFLFPFEQSIASEYQILLEVRTEGAMQIPVRLWNAQAFFEHSSTEDQMHALYYGILITVIFFNLFIFAALREPVYLLYVLSTLGYLLLIGSLNGSTYQFLWPDSPALQNQIMLLAVPFSLFFTLVFSRSFLKLEHTGPVLNRLVLFMISLNAVVGLMTFFLDYSTGSRLTVALAIPSCLLLTVLGPVQWWKGNPQAGYYTVAWAALTLGSAITAANKYGLLPNNFVTTYGMQIGSALEAILLTLALAARIYQERQDKVDAREAELNALAARRSAELKLMDHALHNPLTGLPNRSSLEMMLNDLMLRSPERRYGVAVIHLNNLQSVTKTLGHRNSDRILALASKHYNAVARELPGALPIEQSDQRNFYLASLDPQTFAFVVDADATGHVPRAILKALEGIRYPIDYLGMQIPLDPALGVAIFPEHGTDANTLIRRAVIAEGSDSARERGIAYYKSKKDSYSADRLTLVSELRHALNTNELALFMQPKQSLKTGRIVGIEVLIRWPGRATPIRADEIVSLAEQTGLIKPLTRWVIEQSLELRSHLLERGWPLNISINISPNNLREPDFPIFVQRLMNSYHSHQGSIIFEVTETSMMQDPGNSLRALNSLSATGIPVSIDDFGSGYSSLSYIKQLPASEVKIDRSLVTELTTEAEDRVIVQTTIDMCHSLGYQVVAEGVEDEVTANLLRDMGCDMIQGYLLTPPLPFDEMMDWLDKNHQQPDQRKLG</sequence>
<evidence type="ECO:0000259" key="2">
    <source>
        <dbReference type="PROSITE" id="PS50883"/>
    </source>
</evidence>
<dbReference type="Proteomes" id="UP000256431">
    <property type="component" value="Unassembled WGS sequence"/>
</dbReference>
<accession>A0A3D8H1R2</accession>
<feature type="transmembrane region" description="Helical" evidence="1">
    <location>
        <begin position="302"/>
        <end position="319"/>
    </location>
</feature>
<dbReference type="SMART" id="SM00052">
    <property type="entry name" value="EAL"/>
    <property type="match status" value="1"/>
</dbReference>
<dbReference type="CDD" id="cd01948">
    <property type="entry name" value="EAL"/>
    <property type="match status" value="1"/>
</dbReference>
<dbReference type="InterPro" id="IPR000160">
    <property type="entry name" value="GGDEF_dom"/>
</dbReference>
<dbReference type="InterPro" id="IPR050706">
    <property type="entry name" value="Cyclic-di-GMP_PDE-like"/>
</dbReference>
<dbReference type="SUPFAM" id="SSF141868">
    <property type="entry name" value="EAL domain-like"/>
    <property type="match status" value="1"/>
</dbReference>